<comment type="caution">
    <text evidence="2">The sequence shown here is derived from an EMBL/GenBank/DDBJ whole genome shotgun (WGS) entry which is preliminary data.</text>
</comment>
<evidence type="ECO:0000313" key="2">
    <source>
        <dbReference type="EMBL" id="KAK0159461.1"/>
    </source>
</evidence>
<feature type="compositionally biased region" description="Low complexity" evidence="1">
    <location>
        <begin position="37"/>
        <end position="47"/>
    </location>
</feature>
<reference evidence="2" key="1">
    <citation type="journal article" date="2023" name="bioRxiv">
        <title>Scaffold-level genome assemblies of two parasitoid biocontrol wasps reveal the parthenogenesis mechanism and an associated novel virus.</title>
        <authorList>
            <person name="Inwood S."/>
            <person name="Skelly J."/>
            <person name="Guhlin J."/>
            <person name="Harrop T."/>
            <person name="Goldson S."/>
            <person name="Dearden P."/>
        </authorList>
    </citation>
    <scope>NUCLEOTIDE SEQUENCE</scope>
    <source>
        <strain evidence="2">Irish</strain>
        <tissue evidence="2">Whole body</tissue>
    </source>
</reference>
<dbReference type="Proteomes" id="UP001168990">
    <property type="component" value="Unassembled WGS sequence"/>
</dbReference>
<name>A0AA39C7Q0_9HYME</name>
<organism evidence="2 3">
    <name type="scientific">Microctonus aethiopoides</name>
    <dbReference type="NCBI Taxonomy" id="144406"/>
    <lineage>
        <taxon>Eukaryota</taxon>
        <taxon>Metazoa</taxon>
        <taxon>Ecdysozoa</taxon>
        <taxon>Arthropoda</taxon>
        <taxon>Hexapoda</taxon>
        <taxon>Insecta</taxon>
        <taxon>Pterygota</taxon>
        <taxon>Neoptera</taxon>
        <taxon>Endopterygota</taxon>
        <taxon>Hymenoptera</taxon>
        <taxon>Apocrita</taxon>
        <taxon>Ichneumonoidea</taxon>
        <taxon>Braconidae</taxon>
        <taxon>Euphorinae</taxon>
        <taxon>Microctonus</taxon>
    </lineage>
</organism>
<sequence length="111" mass="12506">MSAYPKETKEQPTRSGRPRKRHFHGNQNTENDEDVQSSASAKKLSSATNVIVGRQSKSFAEKMDEQRVTRENRRSSLATKEACQARQQQLTEKNEFYEATKGPLYGAGIAD</sequence>
<feature type="region of interest" description="Disordered" evidence="1">
    <location>
        <begin position="61"/>
        <end position="82"/>
    </location>
</feature>
<feature type="compositionally biased region" description="Basic and acidic residues" evidence="1">
    <location>
        <begin position="61"/>
        <end position="74"/>
    </location>
</feature>
<keyword evidence="3" id="KW-1185">Reference proteome</keyword>
<evidence type="ECO:0000256" key="1">
    <source>
        <dbReference type="SAM" id="MobiDB-lite"/>
    </source>
</evidence>
<dbReference type="AlphaFoldDB" id="A0AA39C7Q0"/>
<gene>
    <name evidence="2" type="ORF">PV328_010337</name>
</gene>
<accession>A0AA39C7Q0</accession>
<dbReference type="EMBL" id="JAQQBS010001424">
    <property type="protein sequence ID" value="KAK0159461.1"/>
    <property type="molecule type" value="Genomic_DNA"/>
</dbReference>
<proteinExistence type="predicted"/>
<evidence type="ECO:0000313" key="3">
    <source>
        <dbReference type="Proteomes" id="UP001168990"/>
    </source>
</evidence>
<reference evidence="2" key="2">
    <citation type="submission" date="2023-03" db="EMBL/GenBank/DDBJ databases">
        <authorList>
            <person name="Inwood S.N."/>
            <person name="Skelly J.G."/>
            <person name="Guhlin J."/>
            <person name="Harrop T.W.R."/>
            <person name="Goldson S.G."/>
            <person name="Dearden P.K."/>
        </authorList>
    </citation>
    <scope>NUCLEOTIDE SEQUENCE</scope>
    <source>
        <strain evidence="2">Irish</strain>
        <tissue evidence="2">Whole body</tissue>
    </source>
</reference>
<feature type="compositionally biased region" description="Basic and acidic residues" evidence="1">
    <location>
        <begin position="1"/>
        <end position="12"/>
    </location>
</feature>
<protein>
    <submittedName>
        <fullName evidence="2">Uncharacterized protein</fullName>
    </submittedName>
</protein>
<feature type="region of interest" description="Disordered" evidence="1">
    <location>
        <begin position="1"/>
        <end position="49"/>
    </location>
</feature>